<comment type="caution">
    <text evidence="3">The sequence shown here is derived from an EMBL/GenBank/DDBJ whole genome shotgun (WGS) entry which is preliminary data.</text>
</comment>
<feature type="compositionally biased region" description="Pro residues" evidence="1">
    <location>
        <begin position="17"/>
        <end position="29"/>
    </location>
</feature>
<feature type="region of interest" description="Disordered" evidence="1">
    <location>
        <begin position="1"/>
        <end position="31"/>
    </location>
</feature>
<dbReference type="PROSITE" id="PS51286">
    <property type="entry name" value="RAP"/>
    <property type="match status" value="1"/>
</dbReference>
<evidence type="ECO:0000313" key="3">
    <source>
        <dbReference type="EMBL" id="GMI33747.1"/>
    </source>
</evidence>
<sequence length="489" mass="51329">MLHSLRSTRRLSSLNVPKPPPTKLPPTKLPPTFAALASSSSSLSLSGSASSLASLPSLIPSLLPHFEAPQPDPRLVAATLQAFSSSSVPAAPLYAAAASHSGHLVSSASPPTTASLLRAFSSAGFLAPQLFRAASSRAAPLLEHSHPAYAGVLRDFAGLRYRSAPLLAAASAAARGFVGASPPLLASALVSFAHLGATPPLFRLLEKPLLKGGPLHPLLEDGGAKASCGALWSLCVLGLAGEKEALLRHLRARALERGGEVGPNEARQLLQADMHAEAAGIELPALPAEILERAGEGGGEMRSAQEELCSELLGELGFRHESGLAALGGGGGEGWSTVDMGCAEKKVAVEYDGRFHFLTDVEVRGAKPRVEGGPTAAKRRLLESRGWRVVNVRYFEVDRWNQAAARDASEGGGGMEGGGGGGWRDEYKKFLSKKLKAKGIKIRHRKRTEHGTLFKTGRFVVTGVKEVDVEEEGAEFADAEIQASVELDL</sequence>
<feature type="compositionally biased region" description="Low complexity" evidence="1">
    <location>
        <begin position="1"/>
        <end position="14"/>
    </location>
</feature>
<dbReference type="InterPro" id="IPR013584">
    <property type="entry name" value="RAP"/>
</dbReference>
<gene>
    <name evidence="3" type="ORF">TeGR_g2200</name>
</gene>
<keyword evidence="4" id="KW-1185">Reference proteome</keyword>
<protein>
    <recommendedName>
        <fullName evidence="2">RAP domain-containing protein</fullName>
    </recommendedName>
</protein>
<organism evidence="3 4">
    <name type="scientific">Tetraparma gracilis</name>
    <dbReference type="NCBI Taxonomy" id="2962635"/>
    <lineage>
        <taxon>Eukaryota</taxon>
        <taxon>Sar</taxon>
        <taxon>Stramenopiles</taxon>
        <taxon>Ochrophyta</taxon>
        <taxon>Bolidophyceae</taxon>
        <taxon>Parmales</taxon>
        <taxon>Triparmaceae</taxon>
        <taxon>Tetraparma</taxon>
    </lineage>
</organism>
<feature type="domain" description="RAP" evidence="2">
    <location>
        <begin position="347"/>
        <end position="433"/>
    </location>
</feature>
<dbReference type="PANTHER" id="PTHR21228:SF40">
    <property type="entry name" value="LD45607P"/>
    <property type="match status" value="1"/>
</dbReference>
<dbReference type="EMBL" id="BRYB01004584">
    <property type="protein sequence ID" value="GMI33747.1"/>
    <property type="molecule type" value="Genomic_DNA"/>
</dbReference>
<evidence type="ECO:0000259" key="2">
    <source>
        <dbReference type="PROSITE" id="PS51286"/>
    </source>
</evidence>
<dbReference type="PANTHER" id="PTHR21228">
    <property type="entry name" value="FAST LEU-RICH DOMAIN-CONTAINING"/>
    <property type="match status" value="1"/>
</dbReference>
<dbReference type="InterPro" id="IPR050870">
    <property type="entry name" value="FAST_kinase"/>
</dbReference>
<evidence type="ECO:0000256" key="1">
    <source>
        <dbReference type="SAM" id="MobiDB-lite"/>
    </source>
</evidence>
<dbReference type="Pfam" id="PF08373">
    <property type="entry name" value="RAP"/>
    <property type="match status" value="1"/>
</dbReference>
<proteinExistence type="predicted"/>
<accession>A0ABQ6MW29</accession>
<dbReference type="Proteomes" id="UP001165060">
    <property type="component" value="Unassembled WGS sequence"/>
</dbReference>
<reference evidence="3 4" key="1">
    <citation type="journal article" date="2023" name="Commun. Biol.">
        <title>Genome analysis of Parmales, the sister group of diatoms, reveals the evolutionary specialization of diatoms from phago-mixotrophs to photoautotrophs.</title>
        <authorList>
            <person name="Ban H."/>
            <person name="Sato S."/>
            <person name="Yoshikawa S."/>
            <person name="Yamada K."/>
            <person name="Nakamura Y."/>
            <person name="Ichinomiya M."/>
            <person name="Sato N."/>
            <person name="Blanc-Mathieu R."/>
            <person name="Endo H."/>
            <person name="Kuwata A."/>
            <person name="Ogata H."/>
        </authorList>
    </citation>
    <scope>NUCLEOTIDE SEQUENCE [LARGE SCALE GENOMIC DNA]</scope>
</reference>
<evidence type="ECO:0000313" key="4">
    <source>
        <dbReference type="Proteomes" id="UP001165060"/>
    </source>
</evidence>
<name>A0ABQ6MW29_9STRA</name>